<proteinExistence type="predicted"/>
<dbReference type="Proteomes" id="UP001633002">
    <property type="component" value="Unassembled WGS sequence"/>
</dbReference>
<dbReference type="SMART" id="SM00239">
    <property type="entry name" value="C2"/>
    <property type="match status" value="1"/>
</dbReference>
<sequence length="194" mass="22529">MNVEVHMATGIIGDYYFGLRNSSAYVVMKYGHNKKTLRSHIHRGSGSDPRWNETFSYNIMNPSSPENTPFLHFEIWNHHHLAPNNMLGRVSISNIQQYVASRPLQRTQHLWLPIFHVSSKRPVEEQGKLLVRFYFESKDEAYFGDGLYREDHAYRHGEKSFDDITATCVEPIYTFLDEIPVDNIARTVIQLALS</sequence>
<dbReference type="InterPro" id="IPR000008">
    <property type="entry name" value="C2_dom"/>
</dbReference>
<dbReference type="EMBL" id="JBJQOH010000007">
    <property type="protein sequence ID" value="KAL3681445.1"/>
    <property type="molecule type" value="Genomic_DNA"/>
</dbReference>
<feature type="domain" description="C2" evidence="1">
    <location>
        <begin position="1"/>
        <end position="112"/>
    </location>
</feature>
<evidence type="ECO:0000313" key="3">
    <source>
        <dbReference type="Proteomes" id="UP001633002"/>
    </source>
</evidence>
<dbReference type="PROSITE" id="PS50004">
    <property type="entry name" value="C2"/>
    <property type="match status" value="1"/>
</dbReference>
<organism evidence="2 3">
    <name type="scientific">Riccia sorocarpa</name>
    <dbReference type="NCBI Taxonomy" id="122646"/>
    <lineage>
        <taxon>Eukaryota</taxon>
        <taxon>Viridiplantae</taxon>
        <taxon>Streptophyta</taxon>
        <taxon>Embryophyta</taxon>
        <taxon>Marchantiophyta</taxon>
        <taxon>Marchantiopsida</taxon>
        <taxon>Marchantiidae</taxon>
        <taxon>Marchantiales</taxon>
        <taxon>Ricciaceae</taxon>
        <taxon>Riccia</taxon>
    </lineage>
</organism>
<dbReference type="Gene3D" id="2.60.40.150">
    <property type="entry name" value="C2 domain"/>
    <property type="match status" value="1"/>
</dbReference>
<dbReference type="InterPro" id="IPR035892">
    <property type="entry name" value="C2_domain_sf"/>
</dbReference>
<dbReference type="SUPFAM" id="SSF49562">
    <property type="entry name" value="C2 domain (Calcium/lipid-binding domain, CaLB)"/>
    <property type="match status" value="1"/>
</dbReference>
<name>A0ABD3GTN5_9MARC</name>
<dbReference type="Pfam" id="PF00168">
    <property type="entry name" value="C2"/>
    <property type="match status" value="1"/>
</dbReference>
<evidence type="ECO:0000259" key="1">
    <source>
        <dbReference type="PROSITE" id="PS50004"/>
    </source>
</evidence>
<dbReference type="AlphaFoldDB" id="A0ABD3GTN5"/>
<evidence type="ECO:0000313" key="2">
    <source>
        <dbReference type="EMBL" id="KAL3681445.1"/>
    </source>
</evidence>
<comment type="caution">
    <text evidence="2">The sequence shown here is derived from an EMBL/GenBank/DDBJ whole genome shotgun (WGS) entry which is preliminary data.</text>
</comment>
<gene>
    <name evidence="2" type="ORF">R1sor_024401</name>
</gene>
<protein>
    <recommendedName>
        <fullName evidence="1">C2 domain-containing protein</fullName>
    </recommendedName>
</protein>
<accession>A0ABD3GTN5</accession>
<reference evidence="2 3" key="1">
    <citation type="submission" date="2024-09" db="EMBL/GenBank/DDBJ databases">
        <title>Chromosome-scale assembly of Riccia sorocarpa.</title>
        <authorList>
            <person name="Paukszto L."/>
        </authorList>
    </citation>
    <scope>NUCLEOTIDE SEQUENCE [LARGE SCALE GENOMIC DNA]</scope>
    <source>
        <strain evidence="2">LP-2024</strain>
        <tissue evidence="2">Aerial parts of the thallus</tissue>
    </source>
</reference>
<keyword evidence="3" id="KW-1185">Reference proteome</keyword>